<dbReference type="CDD" id="cd00082">
    <property type="entry name" value="HisKA"/>
    <property type="match status" value="1"/>
</dbReference>
<dbReference type="InterPro" id="IPR013656">
    <property type="entry name" value="PAS_4"/>
</dbReference>
<dbReference type="InterPro" id="IPR004358">
    <property type="entry name" value="Sig_transdc_His_kin-like_C"/>
</dbReference>
<evidence type="ECO:0000259" key="7">
    <source>
        <dbReference type="PROSITE" id="PS50109"/>
    </source>
</evidence>
<dbReference type="PROSITE" id="PS50112">
    <property type="entry name" value="PAS"/>
    <property type="match status" value="1"/>
</dbReference>
<dbReference type="InterPro" id="IPR000700">
    <property type="entry name" value="PAS-assoc_C"/>
</dbReference>
<dbReference type="Pfam" id="PF00512">
    <property type="entry name" value="HisKA"/>
    <property type="match status" value="1"/>
</dbReference>
<gene>
    <name evidence="11" type="ORF">CXK99_14360</name>
</gene>
<evidence type="ECO:0000259" key="8">
    <source>
        <dbReference type="PROSITE" id="PS50110"/>
    </source>
</evidence>
<keyword evidence="4 11" id="KW-0808">Transferase</keyword>
<dbReference type="InterPro" id="IPR011006">
    <property type="entry name" value="CheY-like_superfamily"/>
</dbReference>
<proteinExistence type="predicted"/>
<comment type="catalytic activity">
    <reaction evidence="1">
        <text>ATP + protein L-histidine = ADP + protein N-phospho-L-histidine.</text>
        <dbReference type="EC" id="2.7.13.3"/>
    </reaction>
</comment>
<dbReference type="SUPFAM" id="SSF47384">
    <property type="entry name" value="Homodimeric domain of signal transducing histidine kinase"/>
    <property type="match status" value="1"/>
</dbReference>
<evidence type="ECO:0000313" key="11">
    <source>
        <dbReference type="EMBL" id="PNF58776.1"/>
    </source>
</evidence>
<dbReference type="InterPro" id="IPR036890">
    <property type="entry name" value="HATPase_C_sf"/>
</dbReference>
<dbReference type="InterPro" id="IPR005467">
    <property type="entry name" value="His_kinase_dom"/>
</dbReference>
<keyword evidence="6" id="KW-0175">Coiled coil</keyword>
<dbReference type="InterPro" id="IPR013655">
    <property type="entry name" value="PAS_fold_3"/>
</dbReference>
<evidence type="ECO:0000313" key="12">
    <source>
        <dbReference type="Proteomes" id="UP000236003"/>
    </source>
</evidence>
<name>A0A2N8RCF8_STUST</name>
<dbReference type="PROSITE" id="PS50109">
    <property type="entry name" value="HIS_KIN"/>
    <property type="match status" value="1"/>
</dbReference>
<comment type="caution">
    <text evidence="11">The sequence shown here is derived from an EMBL/GenBank/DDBJ whole genome shotgun (WGS) entry which is preliminary data.</text>
</comment>
<feature type="domain" description="Histidine kinase" evidence="7">
    <location>
        <begin position="487"/>
        <end position="710"/>
    </location>
</feature>
<dbReference type="InterPro" id="IPR035965">
    <property type="entry name" value="PAS-like_dom_sf"/>
</dbReference>
<evidence type="ECO:0000256" key="2">
    <source>
        <dbReference type="ARBA" id="ARBA00012438"/>
    </source>
</evidence>
<feature type="domain" description="Response regulatory" evidence="8">
    <location>
        <begin position="735"/>
        <end position="849"/>
    </location>
</feature>
<organism evidence="11 12">
    <name type="scientific">Stutzerimonas stutzeri</name>
    <name type="common">Pseudomonas stutzeri</name>
    <dbReference type="NCBI Taxonomy" id="316"/>
    <lineage>
        <taxon>Bacteria</taxon>
        <taxon>Pseudomonadati</taxon>
        <taxon>Pseudomonadota</taxon>
        <taxon>Gammaproteobacteria</taxon>
        <taxon>Pseudomonadales</taxon>
        <taxon>Pseudomonadaceae</taxon>
        <taxon>Stutzerimonas</taxon>
    </lineage>
</organism>
<dbReference type="PANTHER" id="PTHR43065:SF42">
    <property type="entry name" value="TWO-COMPONENT SENSOR PPRA"/>
    <property type="match status" value="1"/>
</dbReference>
<dbReference type="Pfam" id="PF08447">
    <property type="entry name" value="PAS_3"/>
    <property type="match status" value="1"/>
</dbReference>
<protein>
    <recommendedName>
        <fullName evidence="2">histidine kinase</fullName>
        <ecNumber evidence="2">2.7.13.3</ecNumber>
    </recommendedName>
</protein>
<dbReference type="InterPro" id="IPR003594">
    <property type="entry name" value="HATPase_dom"/>
</dbReference>
<dbReference type="SUPFAM" id="SSF55785">
    <property type="entry name" value="PYP-like sensor domain (PAS domain)"/>
    <property type="match status" value="2"/>
</dbReference>
<dbReference type="Pfam" id="PF00072">
    <property type="entry name" value="Response_reg"/>
    <property type="match status" value="1"/>
</dbReference>
<dbReference type="RefSeq" id="WP_102820980.1">
    <property type="nucleotide sequence ID" value="NZ_JAMOHR010000011.1"/>
</dbReference>
<dbReference type="SMART" id="SM00388">
    <property type="entry name" value="HisKA"/>
    <property type="match status" value="1"/>
</dbReference>
<dbReference type="Gene3D" id="1.10.287.130">
    <property type="match status" value="1"/>
</dbReference>
<dbReference type="Gene3D" id="3.30.450.20">
    <property type="entry name" value="PAS domain"/>
    <property type="match status" value="3"/>
</dbReference>
<dbReference type="SMART" id="SM00387">
    <property type="entry name" value="HATPase_c"/>
    <property type="match status" value="1"/>
</dbReference>
<feature type="coiled-coil region" evidence="6">
    <location>
        <begin position="433"/>
        <end position="478"/>
    </location>
</feature>
<dbReference type="InterPro" id="IPR001610">
    <property type="entry name" value="PAC"/>
</dbReference>
<dbReference type="AlphaFoldDB" id="A0A2N8RCF8"/>
<feature type="domain" description="PAC" evidence="10">
    <location>
        <begin position="381"/>
        <end position="435"/>
    </location>
</feature>
<dbReference type="SMART" id="SM00448">
    <property type="entry name" value="REC"/>
    <property type="match status" value="1"/>
</dbReference>
<feature type="modified residue" description="4-aspartylphosphate" evidence="5">
    <location>
        <position position="785"/>
    </location>
</feature>
<dbReference type="SUPFAM" id="SSF55874">
    <property type="entry name" value="ATPase domain of HSP90 chaperone/DNA topoisomerase II/histidine kinase"/>
    <property type="match status" value="1"/>
</dbReference>
<evidence type="ECO:0000256" key="6">
    <source>
        <dbReference type="SAM" id="Coils"/>
    </source>
</evidence>
<dbReference type="PROSITE" id="PS50110">
    <property type="entry name" value="RESPONSE_REGULATORY"/>
    <property type="match status" value="1"/>
</dbReference>
<dbReference type="Gene3D" id="3.30.565.10">
    <property type="entry name" value="Histidine kinase-like ATPase, C-terminal domain"/>
    <property type="match status" value="1"/>
</dbReference>
<evidence type="ECO:0000259" key="9">
    <source>
        <dbReference type="PROSITE" id="PS50112"/>
    </source>
</evidence>
<evidence type="ECO:0000256" key="4">
    <source>
        <dbReference type="ARBA" id="ARBA00022777"/>
    </source>
</evidence>
<evidence type="ECO:0000256" key="1">
    <source>
        <dbReference type="ARBA" id="ARBA00000085"/>
    </source>
</evidence>
<evidence type="ECO:0000256" key="3">
    <source>
        <dbReference type="ARBA" id="ARBA00022553"/>
    </source>
</evidence>
<keyword evidence="3 5" id="KW-0597">Phosphoprotein</keyword>
<dbReference type="Pfam" id="PF08448">
    <property type="entry name" value="PAS_4"/>
    <property type="match status" value="1"/>
</dbReference>
<evidence type="ECO:0000256" key="5">
    <source>
        <dbReference type="PROSITE-ProRule" id="PRU00169"/>
    </source>
</evidence>
<dbReference type="EC" id="2.7.13.3" evidence="2"/>
<keyword evidence="4 11" id="KW-0418">Kinase</keyword>
<dbReference type="InterPro" id="IPR036097">
    <property type="entry name" value="HisK_dim/P_sf"/>
</dbReference>
<feature type="domain" description="PAS" evidence="9">
    <location>
        <begin position="311"/>
        <end position="381"/>
    </location>
</feature>
<accession>A0A2N8RCF8</accession>
<dbReference type="InterPro" id="IPR001789">
    <property type="entry name" value="Sig_transdc_resp-reg_receiver"/>
</dbReference>
<dbReference type="Pfam" id="PF02518">
    <property type="entry name" value="HATPase_c"/>
    <property type="match status" value="1"/>
</dbReference>
<dbReference type="CDD" id="cd00130">
    <property type="entry name" value="PAS"/>
    <property type="match status" value="2"/>
</dbReference>
<dbReference type="Proteomes" id="UP000236003">
    <property type="component" value="Unassembled WGS sequence"/>
</dbReference>
<reference evidence="11 12" key="1">
    <citation type="submission" date="2018-01" db="EMBL/GenBank/DDBJ databases">
        <title>Denitrification phenotypes of diverse strains of Pseudomonas stutzeri.</title>
        <authorList>
            <person name="Milligan D.A."/>
            <person name="Bergaust L."/>
            <person name="Bakken L.R."/>
            <person name="Frostegard A."/>
        </authorList>
    </citation>
    <scope>NUCLEOTIDE SEQUENCE [LARGE SCALE GENOMIC DNA]</scope>
    <source>
        <strain evidence="11 12">CCUG 44592</strain>
    </source>
</reference>
<dbReference type="InterPro" id="IPR003661">
    <property type="entry name" value="HisK_dim/P_dom"/>
</dbReference>
<dbReference type="SMART" id="SM00086">
    <property type="entry name" value="PAC"/>
    <property type="match status" value="2"/>
</dbReference>
<dbReference type="SUPFAM" id="SSF52172">
    <property type="entry name" value="CheY-like"/>
    <property type="match status" value="1"/>
</dbReference>
<dbReference type="InterPro" id="IPR000014">
    <property type="entry name" value="PAS"/>
</dbReference>
<dbReference type="PRINTS" id="PR00344">
    <property type="entry name" value="BCTRLSENSOR"/>
</dbReference>
<dbReference type="Gene3D" id="3.40.50.2300">
    <property type="match status" value="1"/>
</dbReference>
<dbReference type="GO" id="GO:0000155">
    <property type="term" value="F:phosphorelay sensor kinase activity"/>
    <property type="evidence" value="ECO:0007669"/>
    <property type="project" value="InterPro"/>
</dbReference>
<evidence type="ECO:0000259" key="10">
    <source>
        <dbReference type="PROSITE" id="PS50113"/>
    </source>
</evidence>
<dbReference type="EMBL" id="POUM01000012">
    <property type="protein sequence ID" value="PNF58776.1"/>
    <property type="molecule type" value="Genomic_DNA"/>
</dbReference>
<sequence length="855" mass="95064">MAAVGAELWPHSHSEMSERIRRYDWGATALGTPDTWPASLRLLLDTILEAPLPMCILWGDQALQLYNDAHAALIGDRHPGELGQPACQRWGATWELLDPACDTAQRGEARVLRNQQLAIERAGQLEEAWFDLALSPIRNAPHSISGLLLCLSETSERVRTETRLSQTALHYKLSAEVHRASEQRLQLALEASDLIGIWDWAIHASEIPPGAELSRILPVEQSGPNGLSSEAFFEHVHPDDVPRLRKALERCIAERGNLDVRYRLQQPDGETRWALARGRCHCDDQGRPLRFPGAVMNITRQQTSEDALRQSEAELKMVTDALPVLIGYVDAEERFRFNNRYYSDWFGHSTEWLLGKTAREVLGEKGYVERQASIRDALAGKDVTFEAYSPHRDGQMRRMLVHYLPRRDGRGAVLGFFVMALDVTERWRAEQALRELNETLESRIQERTQALAEVYERLLKEMASREQAQEALRQAQKMEAVGQLTGGIAHDFNNMLTGIIGGLDLIQRYIQSGRHGETQRFIDAAVTSANRAAALTHRLLAFARRQPLNLKRVELNQLIESMHDLLSRTLGSHIQIRNQLQERLWPVSSDENQLESALLNLVINARDAMADGGTLLLETRNTELQRQGEVGDLPAGRYVILCLTDSGCGMSAKVLASVFEPFFTTKPIGQGTGLGLSMVYGFTRQAGGHIQIASEPGEGTQVSLYLPVFEEQSAAAVATTAMEPEGTLHAKQGETVLVVEDDPAVRLLVIDVLQMLGYQALEAADGNAAIRILESTPAIHMLVTDVGLPGMNGRQLADVARQQHPGLPVLFMTGYAKQAASADFLEPGMDMISKPFNLDALAKRVRDMLAENDQR</sequence>
<feature type="domain" description="PAC" evidence="10">
    <location>
        <begin position="258"/>
        <end position="310"/>
    </location>
</feature>
<dbReference type="PROSITE" id="PS50113">
    <property type="entry name" value="PAC"/>
    <property type="match status" value="2"/>
</dbReference>
<dbReference type="CDD" id="cd18161">
    <property type="entry name" value="REC_hyHK_blue-like"/>
    <property type="match status" value="1"/>
</dbReference>
<dbReference type="NCBIfam" id="TIGR00229">
    <property type="entry name" value="sensory_box"/>
    <property type="match status" value="1"/>
</dbReference>
<dbReference type="PANTHER" id="PTHR43065">
    <property type="entry name" value="SENSOR HISTIDINE KINASE"/>
    <property type="match status" value="1"/>
</dbReference>